<dbReference type="Proteomes" id="UP000243876">
    <property type="component" value="Unassembled WGS sequence"/>
</dbReference>
<dbReference type="PANTHER" id="PTHR47433:SF1">
    <property type="entry name" value="VACUOLAR PROTEIN SORTING-ASSOCIATED PROTEIN 17"/>
    <property type="match status" value="1"/>
</dbReference>
<organism evidence="4 5">
    <name type="scientific">Sporidiobolus salmonicolor</name>
    <name type="common">Yeast-like fungus</name>
    <name type="synonym">Sporobolomyces salmonicolor</name>
    <dbReference type="NCBI Taxonomy" id="5005"/>
    <lineage>
        <taxon>Eukaryota</taxon>
        <taxon>Fungi</taxon>
        <taxon>Dikarya</taxon>
        <taxon>Basidiomycota</taxon>
        <taxon>Pucciniomycotina</taxon>
        <taxon>Microbotryomycetes</taxon>
        <taxon>Sporidiobolales</taxon>
        <taxon>Sporidiobolaceae</taxon>
        <taxon>Sporobolomyces</taxon>
    </lineage>
</organism>
<dbReference type="Pfam" id="PF01205">
    <property type="entry name" value="Impact_N"/>
    <property type="match status" value="1"/>
</dbReference>
<dbReference type="InterPro" id="IPR020568">
    <property type="entry name" value="Ribosomal_Su5_D2-typ_SF"/>
</dbReference>
<feature type="domain" description="Impact N-terminal" evidence="2">
    <location>
        <begin position="21"/>
        <end position="136"/>
    </location>
</feature>
<dbReference type="InterPro" id="IPR001498">
    <property type="entry name" value="Impact_N"/>
</dbReference>
<dbReference type="GO" id="GO:0006886">
    <property type="term" value="P:intracellular protein transport"/>
    <property type="evidence" value="ECO:0007669"/>
    <property type="project" value="TreeGrafter"/>
</dbReference>
<evidence type="ECO:0000313" key="4">
    <source>
        <dbReference type="EMBL" id="CEQ39236.1"/>
    </source>
</evidence>
<keyword evidence="5" id="KW-1185">Reference proteome</keyword>
<dbReference type="InterPro" id="IPR027267">
    <property type="entry name" value="AH/BAR_dom_sf"/>
</dbReference>
<dbReference type="InterPro" id="IPR020569">
    <property type="entry name" value="UPF0029_Impact_CS"/>
</dbReference>
<dbReference type="Gene3D" id="1.20.1270.60">
    <property type="entry name" value="Arfaptin homology (AH) domain/BAR domain"/>
    <property type="match status" value="1"/>
</dbReference>
<dbReference type="GO" id="GO:0005829">
    <property type="term" value="C:cytosol"/>
    <property type="evidence" value="ECO:0007669"/>
    <property type="project" value="GOC"/>
</dbReference>
<name>A0A0D6EH60_SPOSA</name>
<feature type="non-terminal residue" evidence="4">
    <location>
        <position position="1"/>
    </location>
</feature>
<dbReference type="GO" id="GO:0032266">
    <property type="term" value="F:phosphatidylinositol-3-phosphate binding"/>
    <property type="evidence" value="ECO:0007669"/>
    <property type="project" value="TreeGrafter"/>
</dbReference>
<evidence type="ECO:0000259" key="2">
    <source>
        <dbReference type="Pfam" id="PF01205"/>
    </source>
</evidence>
<dbReference type="InterPro" id="IPR036956">
    <property type="entry name" value="Impact_N_sf"/>
</dbReference>
<feature type="region of interest" description="Disordered" evidence="1">
    <location>
        <begin position="680"/>
        <end position="767"/>
    </location>
</feature>
<proteinExistence type="predicted"/>
<dbReference type="Pfam" id="PF09325">
    <property type="entry name" value="Vps5"/>
    <property type="match status" value="1"/>
</dbReference>
<dbReference type="CDD" id="cd07596">
    <property type="entry name" value="BAR_SNX"/>
    <property type="match status" value="1"/>
</dbReference>
<dbReference type="OrthoDB" id="9976382at2759"/>
<dbReference type="GO" id="GO:0030905">
    <property type="term" value="C:retromer, tubulation complex"/>
    <property type="evidence" value="ECO:0007669"/>
    <property type="project" value="TreeGrafter"/>
</dbReference>
<evidence type="ECO:0000256" key="1">
    <source>
        <dbReference type="SAM" id="MobiDB-lite"/>
    </source>
</evidence>
<dbReference type="AlphaFoldDB" id="A0A0D6EH60"/>
<dbReference type="SUPFAM" id="SSF54211">
    <property type="entry name" value="Ribosomal protein S5 domain 2-like"/>
    <property type="match status" value="1"/>
</dbReference>
<dbReference type="GO" id="GO:0005768">
    <property type="term" value="C:endosome"/>
    <property type="evidence" value="ECO:0007669"/>
    <property type="project" value="TreeGrafter"/>
</dbReference>
<evidence type="ECO:0000259" key="3">
    <source>
        <dbReference type="Pfam" id="PF09325"/>
    </source>
</evidence>
<protein>
    <submittedName>
        <fullName evidence="4">SPOSA6832_00759-mRNA-1:cds</fullName>
    </submittedName>
</protein>
<reference evidence="5" key="1">
    <citation type="submission" date="2015-02" db="EMBL/GenBank/DDBJ databases">
        <authorList>
            <person name="Gon?alves P."/>
        </authorList>
    </citation>
    <scope>NUCLEOTIDE SEQUENCE [LARGE SCALE GENOMIC DNA]</scope>
</reference>
<dbReference type="Gene3D" id="3.30.230.30">
    <property type="entry name" value="Impact, N-terminal domain"/>
    <property type="match status" value="1"/>
</dbReference>
<sequence>HTSDLPPLRSVIHSTHSVIERKSTFVGHAVKAESVEEATLALQHILTLKKVSKATHNILAYRLSSTSAATNQGSTASAATLPEVAGSDDDGESPAGKNLLELLHKLDVKDVLIVVTRWYGGVQLGPDRFRVINTKATPQVRRDADERNTPLPSPLHSIGMNDFDPLQPAAYRSPQQQQGSSRSASPLHAPPPGSGLSSVAPRSPLPGYDRNYRPPGFGPAQSPGGSEDAWSSPQRPASGGAVEQSGGVSAWGGTSPTAAARTSGSENAGLVPREPQAIDSPSGRGARRRKDTDEEAAGVPQQGQARQQQEGFVRLRIVGLDRNRRDIYIKFNAETEPSPAPLSVTCPQSIIPALPLAQTSAATDEEDDRLIKSAFQKWAIRLTSDPSVIRDEETRSFIESDFGYTPRHRKKIASAFAFSRSSRLPGEVDDPLTSAKMSMARLETAFMDTAKVVERTSKTRRATATAVNELGDQLNTFAMAEGYQPLANGLKRLARSCKVDADLLAIQSINEQVALGDILVYQSANARSAKDTLSNRDGVVEDHRQAAKATIQKRRNIEKLRSASSLKSDRVDEALDELAEAKKHETLLSTRLAAISSHLQPSLTSHSVSTHADLLSALAEHARSNLLYEKQRLKEYETLRPEMKAIKKPEAGVIYHTPPAGAVGRAGVASAAGMQRSASNLSAASSAGGSLLPHPQSPSGSPTLNRRFVGPGSPSFTPPLSPRVGAGGGGRDPLSGGGEPGAAAGTRRDLSSMAQKTQKRTVRSMASSVIVEGDRRQRVDARMAASMLANGF</sequence>
<feature type="compositionally biased region" description="Low complexity" evidence="1">
    <location>
        <begin position="297"/>
        <end position="310"/>
    </location>
</feature>
<feature type="region of interest" description="Disordered" evidence="1">
    <location>
        <begin position="139"/>
        <end position="310"/>
    </location>
</feature>
<feature type="compositionally biased region" description="Low complexity" evidence="1">
    <location>
        <begin position="680"/>
        <end position="692"/>
    </location>
</feature>
<feature type="compositionally biased region" description="Polar residues" evidence="1">
    <location>
        <begin position="252"/>
        <end position="266"/>
    </location>
</feature>
<evidence type="ECO:0000313" key="5">
    <source>
        <dbReference type="Proteomes" id="UP000243876"/>
    </source>
</evidence>
<gene>
    <name evidence="4" type="primary">SPOSA6832_00759</name>
</gene>
<dbReference type="PANTHER" id="PTHR47433">
    <property type="entry name" value="VACUOLAR PROTEIN SORTING-ASSOCIATED PROTEIN 17"/>
    <property type="match status" value="1"/>
</dbReference>
<dbReference type="InterPro" id="IPR015404">
    <property type="entry name" value="Vps5_C"/>
</dbReference>
<dbReference type="PROSITE" id="PS00910">
    <property type="entry name" value="UPF0029"/>
    <property type="match status" value="1"/>
</dbReference>
<accession>A0A0D6EH60</accession>
<dbReference type="InterPro" id="IPR053055">
    <property type="entry name" value="VPS17"/>
</dbReference>
<feature type="domain" description="Sorting nexin/Vps5-like C-terminal" evidence="3">
    <location>
        <begin position="414"/>
        <end position="641"/>
    </location>
</feature>
<dbReference type="GO" id="GO:0042147">
    <property type="term" value="P:retrograde transport, endosome to Golgi"/>
    <property type="evidence" value="ECO:0007669"/>
    <property type="project" value="TreeGrafter"/>
</dbReference>
<feature type="compositionally biased region" description="Low complexity" evidence="1">
    <location>
        <begin position="172"/>
        <end position="186"/>
    </location>
</feature>
<dbReference type="EMBL" id="CENE01000002">
    <property type="protein sequence ID" value="CEQ39236.1"/>
    <property type="molecule type" value="Genomic_DNA"/>
</dbReference>
<feature type="compositionally biased region" description="Gly residues" evidence="1">
    <location>
        <begin position="725"/>
        <end position="740"/>
    </location>
</feature>